<sequence length="186" mass="21328">MTLLEDARAGDEEAFMELFLQYRPIVFKLQGIYFVKDFDCDDWLQEGLIAFSESLTHYDEKIGVTLGAYFKRNFDNCIKSHLRKQAAYKRKSQTDAVPFETSLADEGCDVQFGLAQQVPAADEQLIVAEALEDLRDQLSPLEELAFTAYIVGHDFETIAAYANQSPKKVKLAYERARRKIIYHLKN</sequence>
<dbReference type="GO" id="GO:0003700">
    <property type="term" value="F:DNA-binding transcription factor activity"/>
    <property type="evidence" value="ECO:0007669"/>
    <property type="project" value="InterPro"/>
</dbReference>
<dbReference type="NCBIfam" id="TIGR02937">
    <property type="entry name" value="sigma70-ECF"/>
    <property type="match status" value="1"/>
</dbReference>
<reference evidence="2" key="1">
    <citation type="submission" date="2023-03" db="EMBL/GenBank/DDBJ databases">
        <authorList>
            <person name="Shen W."/>
            <person name="Cai J."/>
        </authorList>
    </citation>
    <scope>NUCLEOTIDE SEQUENCE</scope>
    <source>
        <strain evidence="2">B226-2</strain>
    </source>
</reference>
<proteinExistence type="predicted"/>
<dbReference type="InterPro" id="IPR013325">
    <property type="entry name" value="RNA_pol_sigma_r2"/>
</dbReference>
<evidence type="ECO:0000313" key="3">
    <source>
        <dbReference type="Proteomes" id="UP001256711"/>
    </source>
</evidence>
<dbReference type="SUPFAM" id="SSF88659">
    <property type="entry name" value="Sigma3 and sigma4 domains of RNA polymerase sigma factors"/>
    <property type="match status" value="1"/>
</dbReference>
<dbReference type="Pfam" id="PF04542">
    <property type="entry name" value="Sigma70_r2"/>
    <property type="match status" value="1"/>
</dbReference>
<dbReference type="RefSeq" id="WP_270598546.1">
    <property type="nucleotide sequence ID" value="NZ_JAQESC010000010.1"/>
</dbReference>
<gene>
    <name evidence="2" type="ORF">P7H43_08565</name>
</gene>
<evidence type="ECO:0000313" key="2">
    <source>
        <dbReference type="EMBL" id="MDT2810537.1"/>
    </source>
</evidence>
<accession>A0AAW8U1H4</accession>
<feature type="domain" description="RNA polymerase sigma-70 region 2" evidence="1">
    <location>
        <begin position="18"/>
        <end position="86"/>
    </location>
</feature>
<dbReference type="InterPro" id="IPR013324">
    <property type="entry name" value="RNA_pol_sigma_r3/r4-like"/>
</dbReference>
<name>A0AAW8U1H4_9ENTE</name>
<dbReference type="EMBL" id="JARQBJ010000003">
    <property type="protein sequence ID" value="MDT2810537.1"/>
    <property type="molecule type" value="Genomic_DNA"/>
</dbReference>
<comment type="caution">
    <text evidence="2">The sequence shown here is derived from an EMBL/GenBank/DDBJ whole genome shotgun (WGS) entry which is preliminary data.</text>
</comment>
<evidence type="ECO:0000259" key="1">
    <source>
        <dbReference type="Pfam" id="PF04542"/>
    </source>
</evidence>
<protein>
    <submittedName>
        <fullName evidence="2">Sigma-70 family RNA polymerase sigma factor</fullName>
    </submittedName>
</protein>
<dbReference type="GO" id="GO:0006352">
    <property type="term" value="P:DNA-templated transcription initiation"/>
    <property type="evidence" value="ECO:0007669"/>
    <property type="project" value="InterPro"/>
</dbReference>
<dbReference type="InterPro" id="IPR007627">
    <property type="entry name" value="RNA_pol_sigma70_r2"/>
</dbReference>
<dbReference type="SUPFAM" id="SSF88946">
    <property type="entry name" value="Sigma2 domain of RNA polymerase sigma factors"/>
    <property type="match status" value="1"/>
</dbReference>
<dbReference type="Gene3D" id="1.10.1740.10">
    <property type="match status" value="1"/>
</dbReference>
<organism evidence="2 3">
    <name type="scientific">Enterococcus asini</name>
    <dbReference type="NCBI Taxonomy" id="57732"/>
    <lineage>
        <taxon>Bacteria</taxon>
        <taxon>Bacillati</taxon>
        <taxon>Bacillota</taxon>
        <taxon>Bacilli</taxon>
        <taxon>Lactobacillales</taxon>
        <taxon>Enterococcaceae</taxon>
        <taxon>Enterococcus</taxon>
    </lineage>
</organism>
<dbReference type="InterPro" id="IPR014284">
    <property type="entry name" value="RNA_pol_sigma-70_dom"/>
</dbReference>
<dbReference type="AlphaFoldDB" id="A0AAW8U1H4"/>
<dbReference type="Proteomes" id="UP001256711">
    <property type="component" value="Unassembled WGS sequence"/>
</dbReference>